<dbReference type="AlphaFoldDB" id="B1L5B3"/>
<dbReference type="InterPro" id="IPR011033">
    <property type="entry name" value="PRC_barrel-like_sf"/>
</dbReference>
<dbReference type="EnsemblBacteria" id="ACB07642">
    <property type="protein sequence ID" value="ACB07642"/>
    <property type="gene ID" value="Kcr_0896"/>
</dbReference>
<name>B1L5B3_KORCO</name>
<evidence type="ECO:0000313" key="3">
    <source>
        <dbReference type="Proteomes" id="UP000001686"/>
    </source>
</evidence>
<evidence type="ECO:0000313" key="2">
    <source>
        <dbReference type="EMBL" id="ACB07642.1"/>
    </source>
</evidence>
<dbReference type="SUPFAM" id="SSF50346">
    <property type="entry name" value="PRC-barrel domain"/>
    <property type="match status" value="1"/>
</dbReference>
<reference evidence="2 3" key="1">
    <citation type="journal article" date="2008" name="Proc. Natl. Acad. Sci. U.S.A.">
        <title>A korarchaeal genome reveals new insights into the evolution of the Archaea.</title>
        <authorList>
            <person name="Elkins J.G."/>
            <person name="Podar M."/>
            <person name="Graham D.E."/>
            <person name="Makarova K.S."/>
            <person name="Wolf Y."/>
            <person name="Randau L."/>
            <person name="Hedlund B.P."/>
            <person name="Brochier-Armanet C."/>
            <person name="Kunin V."/>
            <person name="Anderson I."/>
            <person name="Lapidus A."/>
            <person name="Goltsman E."/>
            <person name="Barry K."/>
            <person name="Koonin E.V."/>
            <person name="Hugenholtz P."/>
            <person name="Kyrpides N."/>
            <person name="Wanner G."/>
            <person name="Richardson P."/>
            <person name="Keller M."/>
            <person name="Stetter K.O."/>
        </authorList>
    </citation>
    <scope>NUCLEOTIDE SEQUENCE [LARGE SCALE GENOMIC DNA]</scope>
    <source>
        <strain evidence="3">OPF8</strain>
    </source>
</reference>
<proteinExistence type="predicted"/>
<dbReference type="EMBL" id="CP000968">
    <property type="protein sequence ID" value="ACB07642.1"/>
    <property type="molecule type" value="Genomic_DNA"/>
</dbReference>
<dbReference type="Proteomes" id="UP000001686">
    <property type="component" value="Chromosome"/>
</dbReference>
<sequence length="78" mass="8496">MIKREEVVGKEVIDSSGRRVGVVDDVVIDQEGKASLLVRVKIVRGGSEKVLEYTLPPSNILAVGDVVLVKGIVEVRRK</sequence>
<evidence type="ECO:0000259" key="1">
    <source>
        <dbReference type="Pfam" id="PF05239"/>
    </source>
</evidence>
<gene>
    <name evidence="2" type="ordered locus">Kcr_0896</name>
</gene>
<keyword evidence="3" id="KW-1185">Reference proteome</keyword>
<accession>B1L5B3</accession>
<organism evidence="2 3">
    <name type="scientific">Korarchaeum cryptofilum (strain OPF8)</name>
    <dbReference type="NCBI Taxonomy" id="374847"/>
    <lineage>
        <taxon>Archaea</taxon>
        <taxon>Thermoproteota</taxon>
        <taxon>Candidatus Korarchaeia</taxon>
        <taxon>Candidatus Korarchaeales</taxon>
        <taxon>Candidatus Korarchaeaceae</taxon>
        <taxon>Candidatus Korarchaeum</taxon>
    </lineage>
</organism>
<dbReference type="HOGENOM" id="CLU_2613574_0_0_2"/>
<dbReference type="InterPro" id="IPR027275">
    <property type="entry name" value="PRC-brl_dom"/>
</dbReference>
<dbReference type="KEGG" id="kcr:Kcr_0896"/>
<dbReference type="Pfam" id="PF05239">
    <property type="entry name" value="PRC"/>
    <property type="match status" value="1"/>
</dbReference>
<dbReference type="InParanoid" id="B1L5B3"/>
<dbReference type="STRING" id="374847.Kcr_0896"/>
<feature type="domain" description="PRC-barrel" evidence="1">
    <location>
        <begin position="3"/>
        <end position="72"/>
    </location>
</feature>
<dbReference type="Gene3D" id="2.30.30.240">
    <property type="entry name" value="PRC-barrel domain"/>
    <property type="match status" value="1"/>
</dbReference>
<protein>
    <recommendedName>
        <fullName evidence="1">PRC-barrel domain-containing protein</fullName>
    </recommendedName>
</protein>